<name>A0A9P6Y1P6_RHIOR</name>
<dbReference type="Proteomes" id="UP000717996">
    <property type="component" value="Unassembled WGS sequence"/>
</dbReference>
<organism evidence="2 3">
    <name type="scientific">Rhizopus oryzae</name>
    <name type="common">Mucormycosis agent</name>
    <name type="synonym">Rhizopus arrhizus var. delemar</name>
    <dbReference type="NCBI Taxonomy" id="64495"/>
    <lineage>
        <taxon>Eukaryota</taxon>
        <taxon>Fungi</taxon>
        <taxon>Fungi incertae sedis</taxon>
        <taxon>Mucoromycota</taxon>
        <taxon>Mucoromycotina</taxon>
        <taxon>Mucoromycetes</taxon>
        <taxon>Mucorales</taxon>
        <taxon>Mucorineae</taxon>
        <taxon>Rhizopodaceae</taxon>
        <taxon>Rhizopus</taxon>
    </lineage>
</organism>
<sequence length="419" mass="47556">MPPTRGPYRKDPPPTLSTEQLAELDALFQNYRKQLTCPACKVTTTFHRHGSTSRDPTQPQFMCTSCHRYMKAYQMYHLLKLTAAPVDYPSQSDTMDFETPTHENDANVDLTITPVTTPTDDSHSAIEQLQKMVAMLTSELSKAHLAIKNLQTQLQTLSTQPTKDPNCIPAADFPSIKESLNISSTQFPDAPWHNQAKVDALKQSMLRQRELRRVQREAAAARFFQPPSPNQGFKYLYIPTKARIPVGTLRTTFRRLGVNNARLLDIHYPARHTAAILIHNDYETEFTELLSKHRISPKMDFDPNSGKTLEDPNLAALSDAERDNAARQHQITRLERAVHHIRAPVKFAVARFFYDKQWISKKFYDTIVAARNPQLSNIFDQSPAAGDSNTNDPTADDINMLTADDFEQFGDRDSQPSHH</sequence>
<accession>A0A9P6Y1P6</accession>
<evidence type="ECO:0000313" key="2">
    <source>
        <dbReference type="EMBL" id="KAG1537405.1"/>
    </source>
</evidence>
<comment type="caution">
    <text evidence="2">The sequence shown here is derived from an EMBL/GenBank/DDBJ whole genome shotgun (WGS) entry which is preliminary data.</text>
</comment>
<evidence type="ECO:0000313" key="3">
    <source>
        <dbReference type="Proteomes" id="UP000717996"/>
    </source>
</evidence>
<gene>
    <name evidence="2" type="ORF">G6F51_010393</name>
</gene>
<feature type="region of interest" description="Disordered" evidence="1">
    <location>
        <begin position="379"/>
        <end position="419"/>
    </location>
</feature>
<dbReference type="EMBL" id="JAANIT010002135">
    <property type="protein sequence ID" value="KAG1537405.1"/>
    <property type="molecule type" value="Genomic_DNA"/>
</dbReference>
<dbReference type="AlphaFoldDB" id="A0A9P6Y1P6"/>
<reference evidence="2" key="1">
    <citation type="journal article" date="2020" name="Microb. Genom.">
        <title>Genetic diversity of clinical and environmental Mucorales isolates obtained from an investigation of mucormycosis cases among solid organ transplant recipients.</title>
        <authorList>
            <person name="Nguyen M.H."/>
            <person name="Kaul D."/>
            <person name="Muto C."/>
            <person name="Cheng S.J."/>
            <person name="Richter R.A."/>
            <person name="Bruno V.M."/>
            <person name="Liu G."/>
            <person name="Beyhan S."/>
            <person name="Sundermann A.J."/>
            <person name="Mounaud S."/>
            <person name="Pasculle A.W."/>
            <person name="Nierman W.C."/>
            <person name="Driscoll E."/>
            <person name="Cumbie R."/>
            <person name="Clancy C.J."/>
            <person name="Dupont C.L."/>
        </authorList>
    </citation>
    <scope>NUCLEOTIDE SEQUENCE</scope>
    <source>
        <strain evidence="2">GL16</strain>
    </source>
</reference>
<protein>
    <submittedName>
        <fullName evidence="2">Uncharacterized protein</fullName>
    </submittedName>
</protein>
<feature type="compositionally biased region" description="Basic and acidic residues" evidence="1">
    <location>
        <begin position="409"/>
        <end position="419"/>
    </location>
</feature>
<evidence type="ECO:0000256" key="1">
    <source>
        <dbReference type="SAM" id="MobiDB-lite"/>
    </source>
</evidence>
<proteinExistence type="predicted"/>